<evidence type="ECO:0000259" key="2">
    <source>
        <dbReference type="Pfam" id="PF03779"/>
    </source>
</evidence>
<keyword evidence="1" id="KW-0812">Transmembrane</keyword>
<dbReference type="OrthoDB" id="129082at2"/>
<name>A0A1G5SK72_9PROT</name>
<evidence type="ECO:0000256" key="1">
    <source>
        <dbReference type="SAM" id="Phobius"/>
    </source>
</evidence>
<dbReference type="InterPro" id="IPR005530">
    <property type="entry name" value="SPW"/>
</dbReference>
<sequence>MKVISPRTHGYFDFLTVAIFLLAPTVLGLSQLPTMLAYVIAGVHLVVTLASDFPFGMFKLIPFTIHGWIERLVGPSLIALPFIFGFADEEIARNFYIGVGLVVIVLGFLTDYKAVEREKMNVKGAVKY</sequence>
<dbReference type="RefSeq" id="WP_090288256.1">
    <property type="nucleotide sequence ID" value="NZ_FMWO01000094.1"/>
</dbReference>
<reference evidence="3 4" key="1">
    <citation type="submission" date="2016-10" db="EMBL/GenBank/DDBJ databases">
        <authorList>
            <person name="de Groot N.N."/>
        </authorList>
    </citation>
    <scope>NUCLEOTIDE SEQUENCE [LARGE SCALE GENOMIC DNA]</scope>
    <source>
        <strain evidence="3">1</strain>
    </source>
</reference>
<evidence type="ECO:0000313" key="4">
    <source>
        <dbReference type="Proteomes" id="UP000198729"/>
    </source>
</evidence>
<feature type="transmembrane region" description="Helical" evidence="1">
    <location>
        <begin position="93"/>
        <end position="110"/>
    </location>
</feature>
<gene>
    <name evidence="3" type="ORF">NSMM_820036</name>
</gene>
<protein>
    <recommendedName>
        <fullName evidence="2">SPW repeat-containing integral membrane domain-containing protein</fullName>
    </recommendedName>
</protein>
<dbReference type="Pfam" id="PF03779">
    <property type="entry name" value="SPW"/>
    <property type="match status" value="1"/>
</dbReference>
<feature type="transmembrane region" description="Helical" evidence="1">
    <location>
        <begin position="12"/>
        <end position="29"/>
    </location>
</feature>
<keyword evidence="1" id="KW-1133">Transmembrane helix</keyword>
<dbReference type="STRING" id="51642.NSMM_820036"/>
<dbReference type="AlphaFoldDB" id="A0A1G5SK72"/>
<dbReference type="Proteomes" id="UP000198729">
    <property type="component" value="Unassembled WGS sequence"/>
</dbReference>
<keyword evidence="1" id="KW-0472">Membrane</keyword>
<evidence type="ECO:0000313" key="3">
    <source>
        <dbReference type="EMBL" id="SCZ86941.1"/>
    </source>
</evidence>
<feature type="transmembrane region" description="Helical" evidence="1">
    <location>
        <begin position="35"/>
        <end position="56"/>
    </location>
</feature>
<keyword evidence="4" id="KW-1185">Reference proteome</keyword>
<feature type="domain" description="SPW repeat-containing integral membrane" evidence="2">
    <location>
        <begin position="9"/>
        <end position="107"/>
    </location>
</feature>
<dbReference type="EMBL" id="FMWO01000094">
    <property type="protein sequence ID" value="SCZ86941.1"/>
    <property type="molecule type" value="Genomic_DNA"/>
</dbReference>
<proteinExistence type="predicted"/>
<accession>A0A1G5SK72</accession>
<organism evidence="3 4">
    <name type="scientific">Nitrosomonas mobilis</name>
    <dbReference type="NCBI Taxonomy" id="51642"/>
    <lineage>
        <taxon>Bacteria</taxon>
        <taxon>Pseudomonadati</taxon>
        <taxon>Pseudomonadota</taxon>
        <taxon>Betaproteobacteria</taxon>
        <taxon>Nitrosomonadales</taxon>
        <taxon>Nitrosomonadaceae</taxon>
        <taxon>Nitrosomonas</taxon>
    </lineage>
</organism>